<evidence type="ECO:0000256" key="9">
    <source>
        <dbReference type="PIRNR" id="PIRNR010340"/>
    </source>
</evidence>
<evidence type="ECO:0000256" key="10">
    <source>
        <dbReference type="SAM" id="MobiDB-lite"/>
    </source>
</evidence>
<feature type="compositionally biased region" description="Basic and acidic residues" evidence="10">
    <location>
        <begin position="4901"/>
        <end position="4914"/>
    </location>
</feature>
<dbReference type="PROSITE" id="PS00675">
    <property type="entry name" value="SIGMA54_INTERACT_1"/>
    <property type="match status" value="2"/>
</dbReference>
<feature type="compositionally biased region" description="Polar residues" evidence="10">
    <location>
        <begin position="5280"/>
        <end position="5289"/>
    </location>
</feature>
<feature type="domain" description="VWFA" evidence="11">
    <location>
        <begin position="5506"/>
        <end position="5706"/>
    </location>
</feature>
<reference evidence="12" key="1">
    <citation type="submission" date="2024-02" db="EMBL/GenBank/DDBJ databases">
        <authorList>
            <consortium name="ELIXIR-Norway"/>
            <consortium name="Elixir Norway"/>
        </authorList>
    </citation>
    <scope>NUCLEOTIDE SEQUENCE</scope>
</reference>
<evidence type="ECO:0000256" key="7">
    <source>
        <dbReference type="ARBA" id="ARBA00023186"/>
    </source>
</evidence>
<evidence type="ECO:0000256" key="3">
    <source>
        <dbReference type="ARBA" id="ARBA00007188"/>
    </source>
</evidence>
<feature type="region of interest" description="Disordered" evidence="10">
    <location>
        <begin position="5227"/>
        <end position="5322"/>
    </location>
</feature>
<evidence type="ECO:0000256" key="5">
    <source>
        <dbReference type="ARBA" id="ARBA00022741"/>
    </source>
</evidence>
<keyword evidence="8 9" id="KW-0539">Nucleus</keyword>
<dbReference type="InterPro" id="IPR041190">
    <property type="entry name" value="Midasin_AAA_lid_5"/>
</dbReference>
<comment type="subcellular location">
    <subcellularLocation>
        <location evidence="1">Nucleus</location>
        <location evidence="1">Nucleolus</location>
    </subcellularLocation>
    <subcellularLocation>
        <location evidence="2">Nucleus</location>
        <location evidence="2">Nucleoplasm</location>
    </subcellularLocation>
</comment>
<evidence type="ECO:0000256" key="8">
    <source>
        <dbReference type="ARBA" id="ARBA00023242"/>
    </source>
</evidence>
<evidence type="ECO:0000313" key="12">
    <source>
        <dbReference type="EMBL" id="CAK9276558.1"/>
    </source>
</evidence>
<dbReference type="InterPro" id="IPR036465">
    <property type="entry name" value="vWFA_dom_sf"/>
</dbReference>
<dbReference type="InterPro" id="IPR011704">
    <property type="entry name" value="ATPase_dyneun-rel_AAA"/>
</dbReference>
<proteinExistence type="inferred from homology"/>
<dbReference type="Pfam" id="PF21108">
    <property type="entry name" value="MDN1_4th"/>
    <property type="match status" value="1"/>
</dbReference>
<accession>A0ABP0XBR6</accession>
<dbReference type="CDD" id="cd00009">
    <property type="entry name" value="AAA"/>
    <property type="match status" value="1"/>
</dbReference>
<feature type="compositionally biased region" description="Basic and acidic residues" evidence="10">
    <location>
        <begin position="4823"/>
        <end position="4843"/>
    </location>
</feature>
<feature type="compositionally biased region" description="Acidic residues" evidence="10">
    <location>
        <begin position="4991"/>
        <end position="5018"/>
    </location>
</feature>
<feature type="compositionally biased region" description="Basic and acidic residues" evidence="10">
    <location>
        <begin position="5052"/>
        <end position="5068"/>
    </location>
</feature>
<name>A0ABP0XBR6_9BRYO</name>
<keyword evidence="6 9" id="KW-0067">ATP-binding</keyword>
<evidence type="ECO:0000313" key="13">
    <source>
        <dbReference type="Proteomes" id="UP001497444"/>
    </source>
</evidence>
<dbReference type="Pfam" id="PF17865">
    <property type="entry name" value="AAA_lid_5"/>
    <property type="match status" value="1"/>
</dbReference>
<dbReference type="InterPro" id="IPR048617">
    <property type="entry name" value="MDN1_AAA_lid_4"/>
</dbReference>
<dbReference type="SMART" id="SM00382">
    <property type="entry name" value="AAA"/>
    <property type="match status" value="5"/>
</dbReference>
<evidence type="ECO:0000256" key="4">
    <source>
        <dbReference type="ARBA" id="ARBA00017143"/>
    </source>
</evidence>
<dbReference type="Proteomes" id="UP001497444">
    <property type="component" value="Chromosome 7"/>
</dbReference>
<protein>
    <recommendedName>
        <fullName evidence="4 9">Midasin</fullName>
    </recommendedName>
</protein>
<dbReference type="PANTHER" id="PTHR48103:SF2">
    <property type="entry name" value="MIDASIN"/>
    <property type="match status" value="1"/>
</dbReference>
<comment type="similarity">
    <text evidence="3 9">Belongs to the midasin family.</text>
</comment>
<dbReference type="PIRSF" id="PIRSF010340">
    <property type="entry name" value="Midasin"/>
    <property type="match status" value="1"/>
</dbReference>
<dbReference type="InterPro" id="IPR012099">
    <property type="entry name" value="Midasin"/>
</dbReference>
<feature type="compositionally biased region" description="Basic and acidic residues" evidence="10">
    <location>
        <begin position="5076"/>
        <end position="5108"/>
    </location>
</feature>
<feature type="compositionally biased region" description="Acidic residues" evidence="10">
    <location>
        <begin position="4887"/>
        <end position="4900"/>
    </location>
</feature>
<dbReference type="InterPro" id="IPR002035">
    <property type="entry name" value="VWF_A"/>
</dbReference>
<evidence type="ECO:0000259" key="11">
    <source>
        <dbReference type="PROSITE" id="PS50234"/>
    </source>
</evidence>
<dbReference type="SUPFAM" id="SSF53300">
    <property type="entry name" value="vWA-like"/>
    <property type="match status" value="1"/>
</dbReference>
<feature type="compositionally biased region" description="Acidic residues" evidence="10">
    <location>
        <begin position="4959"/>
        <end position="4970"/>
    </location>
</feature>
<dbReference type="InterPro" id="IPR025662">
    <property type="entry name" value="Sigma_54_int_dom_ATP-bd_1"/>
</dbReference>
<dbReference type="EMBL" id="OZ020102">
    <property type="protein sequence ID" value="CAK9276558.1"/>
    <property type="molecule type" value="Genomic_DNA"/>
</dbReference>
<keyword evidence="13" id="KW-1185">Reference proteome</keyword>
<feature type="compositionally biased region" description="Polar residues" evidence="10">
    <location>
        <begin position="5170"/>
        <end position="5202"/>
    </location>
</feature>
<keyword evidence="7 9" id="KW-0143">Chaperone</keyword>
<feature type="compositionally biased region" description="Basic and acidic residues" evidence="10">
    <location>
        <begin position="5245"/>
        <end position="5266"/>
    </location>
</feature>
<dbReference type="InterPro" id="IPR040848">
    <property type="entry name" value="AAA_lid_7"/>
</dbReference>
<feature type="compositionally biased region" description="Basic and acidic residues" evidence="10">
    <location>
        <begin position="4924"/>
        <end position="4958"/>
    </location>
</feature>
<sequence length="5718" mass="641753">MQEGRGGFDGRRALERLVARYPVLKSDEAVASVLAHEGRGIEESGFIEVAQELLLLRSQVGVAAIGCFRPLLPRLLDGVLQSLRQLRRHGIGRSGQQADDTRRLRGEWTLDLHEDASILFSRILELAPYLLSSFLEYFAFAPPPFERLLLQGCAADVSGWAPSSHAVIGFRDVLWASYRFLKLEPKVFRELWDWSPVFDLLKYRPLEKDEASLDVRWCAVQIVSLVLQMSDLATRAMSSSVSNLSDAEAFACHLRWDSVSQNVAVEKAGMYLEPTCVVKSSNLEGMELEGGNSFSSEQRHFEGNRCSHVEICGIELPVRDGVQYGRFVSSRRKSLVLTPTVKKNMEAVVLALSQCHPVLLEGPIGAGKSSLIQELANITGNVDLLFIHLDDQMDSKTLLGNYACTEVPGEFKWQPGALTQAVVHGLWVVFEDIDRAPFEIFSALIPLLEDRKLYIPGRGETIHAADNFQLFSTVTRTKFGSLHTASGGRKDMLSNLWRKVVVDAPSDEELSIIMQASFPSLATVIPRMIDTLNLMRYISSQATPEDPELCKVTVYIGRQFSTRDLFKWCMRVADVQPLTNFRICVEAADCFAASIPNTSDREQVLKAIARCWNLPFEDLKFSATLNKPSFQMSQSALQVGRALLVVHPRKGRPRATQIFASTGHAMRTLEVISVCVQQQEPVLLVGETGTGKTSLVQHLARQLGMPLTVLNMSQQTDSTDFLGGFKPVEAQSVCIPLFQTFNQLFKDTFSKKKNAKLLERVQRAAEKKKWGWLLKAFQMALVAVSELMGPAPAANRVLLKGSPPSEITAQEDIEDGKEQSPKRKRISNSGLRDRWCAFAVDVQKAERQVEAAKTGFAFSFVEGMLVKALREGHWILLDEVNLAPVETLERLTGMLEGEGGSLCLTERGDVENVARHPNFRIFGAMNPATDFGKRDLPISLRNRFTEIYVDELTQREDLHALVFQYLEGALPSPPVEDIVEFYLQARQEAEIRLLDGANQKPQYSLRSLARALEYTCAALPVYGFQRALYDGLCMTFLTLLDRPSAVVMEQLITAALFKQTGATAAKLLKGLLKVPPQPSPSHVLFEHFWVERGSTEPSRLSLESRDHYVLTKTICEHLKNLARAVFVQKYPVLLQGPTSSGKTSLVEYLATITQHRFVRINNHEHTDLQEYFGSYVTDSSGKLVFQEGILVEAVRKGYWIVLDELNLAPSDVLEALNRLLDDNRELFVPELQVTVKPHPHFMLFATQNPPGIYGGRKVLSRAFRNRFMELHVDDIPDDELCQILEKRCQIPGSYAGKMVEVMKDLQRHRQSSKVFAGKHGFITPRDLFRWADRHGNGYEELARDGYMLLAERLRNTKEKEIVQQTLEKHMRVKIDIEQLHAIENSERLHAAQECLNSQVSTVSFGKIVWTRSMKRLFNLVVHCIQHSEPVLLVGETGSGKTMICQLLALLSRQRLHILNCHQHSETSDFLGGLRPLRERDHVAVKYQNAIAKLVSTALFSKACEGELSSKIEDSATTLGIIRHALSRMRELSHDKNDGSDEEVKVVEILEKELMGLHKDWQSLFVWHDGPLVQAMRHGDFFLVDEISLAEDSVLERLNSVLEPKRLLVLAEKGGSVVEEIIAHPKFHLLATMNPGGDFGKKELSPALRNRFTEIWVPPISDLDDLKSIVVDRFSMPELVMLADPMLQFWQWFQHHHETGRLLSVRDLLAWIMYINVAEADIGKKAAFIHGAFLVLLDGIGFGMGLSSEAAKQLKSKCLEHLFQLLPPDENGLVSTFSFEDWGLGSSVPMNAEGSSSSLLAPRDMFGIHPFYIPKGNKPPVSSSFALAAPTTSRNALRILRAMQLSKPVLLEGSPGVGKTSLVAALAAASSHSLVRINLSEQTDIMDLLGSHLPVEGGTGAEFCWSDGVFLQALKAGNWVLLDELNLASQSVLEGLNACLDHRGELFIPELGCSFKCHSAFRVFACQNPLSQGGGRKGLPKSFLNRFTKVYMDTLSKGDFLFIAKALHPSLTEPLLLKMIEFNAQLYDDTMVTHAYGNSGAPWEFNLRDILRWCELIEGARDGLHVDAPERFLDVIYLQRMRTADDRCRVLTLFQKVFNVPPNVDTHPTVSVSPDRLQIGLASLPRREGLWLQGDMSKQLQLLPGLVNRLEAAMHCVAKGWMCILVGSPATGKTSIVRLLATLTGNPLREFSLSTATDTTELLGCFEQFDLFRCWQEMVRSVYDAVKTLCSFCLALSGDILQADLKLNLVKSLLGSWTAFQKCTATSGNRWVSLEFQHDQSLVNPVAVDMLLQTVEKLVQVAVVCRMPVVNPDLEPHTLLHKVKNFKASMGQQQGKAGQFEWVDGGLLKAVEHGDWVVLENANFCNPTVLDRLNPLLEPGGSIMVNERGLVNGEAMVIRAHPNFRLFLTVDPSHGEVSRAMRNRGVELFMLQPDWFQPETKEMPISEDLGGGTFSGELDSLKVLIQAGIPRLTLVQAMCKAHIGLQNLPEVSSGHTVSLRELWQWVSLLQQLLERGWSLAWSLQCSWEQTYARCLASAEVRQAAMEKFQSQLGLVKLPDVGSWREVGLWVPGGWPNPLTVMDFSLNSKEITVLRDCMFVEFLGVQSFASSMAMEWQSSGENLQQLLERLQSKAVVAAHFPGSLLYHHLKLGNGKLMEAQKFTVSPWDAAEVHLTLRFACLWMIEQASHSDFELRLQWLEHFSMQLGCCGQVLALLVTTLKRESQHPVRQQLVAAWIKYAGAEMENAHTFKLLRQFPPYSVDTKDLELENNRTNWVQVICSAKKLQALRHSLLQWETEDEVFTMSEKLGLSSSSSPVVQSYQQSKHRADKSFVPTSRIPRALLNYLYYLFQFLRQLENEFLSLETGCMWDVTTDSSFLRVQECHESLWRNLSTSKFEVEEFLFCWSSIKWSLRQLFSLPGICGPGGVTKKAAKLQDVIRMIDEPFSLGADALAKPLLWKFAGHPELPHSKEVHDQELQVMALCQSWWNPVPDMEMASISADGMVRRLAMTALSIIRWLGQVIASRRTGSPDSTPEVVKSVVTALGFSREAQMESQEICRMLQERVEGEKNRLPPHRSYDIVPMVKNFVPESTRNGNCKCILQHGSFPTFPTNFLRWPTAWTLWSELLQWLDHLSLHSDAMLLSEVSLLAGNIIGDEEELRASLKMRISAESVNEMMNFGLSCSLRSPTDFVPHQHLLWILDATQLAEYAVLKPFRDTVHEMWFSWHQALWRNVPGFGDNPTHWSRTAGPPRLFQASQTVHLSSLMGQPGPVRDHRAKLAQLNVASLHAWLAAKRQSNGIFKSNFASASALFQQVIFSHQKSFRSDDMGTVRTALSNFHEGVVKDEQDTFLNSKDNILKTLGEILQHSNHTELLSLVHSLVLPCLEALYFTPWGTLSSSEVLKNLGQVWLLIGEMRIRLLLPVDGCDPVAKYTHKHTHMLRKHSELELEIKVRQESELLVRGSRHTVETQDLRLNLDRMNQELTALSLKLIPRPYPPQFRDFVTEVLRFLKSSVDAGKLAALVRVLCDDMQIRQPSSGYTFQEVATWQDNSAQFISFLSSEFSHYRDVVQPIQLGIYELKLGLSLTLAACLQAATFGKEGISQGESTFMRFLSSLMEFPLARSLQVSQIDVGFGDASSEEFMAQYSSCTQLVNNATEHILSQVARVQQPSSIPGEVLELELKVMVMRVALLRMGIEIQQDGVKSKGVLGILETIFSSLTLLWSEIRERQNARNKEDEELVRFSSRTHTMETEAQLDEASFRAMFKDFTSEFRGLDNNPAFASAEEDDRRAEAAAKEELVDEGKQRIDKAWLAIQEPLLKDVVVVHKQIFGSKTVLQDCQMLDKERVDAFTLAYDTGRRLIEAVGHSVPAKLDDQVMAANLMRLSLEHRNLGEISQNTKHNIYRDSNPPEMALILDPLAGFVDRVGILLEQWPEHPILEQLLNIAKALLSISLEAPVMKAVTGVELLLAKAQLWEENAANHVSIGKEMNELMRLVRRWRKLELEGWPTLLESTQCQHEVNAEKLWFFLYGLLHRQWGEDPEADIEATTGSLEEYMQTSTIGEFQKRLDLLLAFHGQFSAKENGTFVQVLANVLYNVWKYYIQFLPAVQEMLSTGRGPIEKELKDFVKLTKWEDRGYYALALSAEKTHRKLHKLIRKYDDLLKRPVIELLMKQSLRMGSQMLTSLSSSQVTEPALVSGQEESEDIKLVSEPLGVPVVGAFEVDDWGLYCREKLAQMTTLISTIPLEFPEVKRLPSLTAKMGSFIGAEVFLPSDRRRAQQEGVDALGMLGLAVITRSAELRQGEKRLAVKKKALADLLKVLRQIGLSHHKSSVPKDKRSPKKWFQEPPFDVGVLLDCWTGRKPVGKLETGGDFDKYFGPSLINTSSMVWRQANDYYYNNIALMQRLWQKALDFNKALSLREVEVSTRYMEHLLYLQRKQRRTAYEFTTKLMQLMNLTSLLASFGAGQSPLPQQQASLRWWMWQQKNLLDLLCHASAESVLLFKTSEALQRCPTESSIPCEASSVKAMLTTLLTNLEDCKRALDQHLGGGSDIMYSSWEKTWPLLITPIMLKSLSENFIILKKLQTQFLNISSQNSGNQVPGLCSLQGLLSKGVELSENFEAEMSRECFEIGDQHEFTPFVKQFGMVVSEVLVAVQKLRKTETYVSHDTDRPIEVDFEILGTIQLMDSAITMQMSALDLDQIYASLIRTVSLAAETLDANVITGSDAPMNIGKLLGCIHIPVEMLQAAGMQILNDYVALQKTVSKLGYILSNLFNSLYTEGFCITKEEENGEAGGEKFEDADGTGMGEGEGKKDVSDQIEDEDQLIGTSEKNEDAPTADGAEKKGEKGVEMEQDFDGDMLDLSEDESDEDVDKEEDEGKLESQMGETGEKSEIVDEQLWNDDDDENDGGQHDGKEKYEKEAPIAGASSEDLELRAKQEEEDKGGEGKTPQKEEPGKDSESAKAQDVEEEQGVAETDEAGMNQEEAYEDPSGVKPRTEEELELPEDLNLDGQGEEDEDMEADEDMGGGEKDLGGVDAAMECDEQEEMDDDESKGLPDGGGKVEEEHEEKSQDKGPEIEQEANVEEEKHDNEGGTKSKEEKRVEGSETVDGSDHHGEGLLNEKAMPEAQDIPAPDFQSDSRAKGGAEASAAIFGRSGDQMDIGINEAKQQMGDTEALPDQTTSQLQHSAIENSSGDKSSCVSNPDLNSKATPSLDKLEANPYRRLGDALKQWKEMVQLQDASSVPDEDMVPGEELPHGTEEDKGMYEYVQKEEKGGAQALGAATDDQLAESQSQQQRPQDVDMEDTTNDEPLPPSLDKLQLEEETDDKDMEGVQATQLSMSLKKGRSLDMNQARVEENKEAPLSTTLEESQLEFELEQRTKGHDSIVSLTSLAGGPQVDQQVMNSNSQLDVQSWTEEELRDVRKDLEVKLREGDGTGESARVMWQKFEQLTVRLSQELAEQLRLILEPTLAAKLEGDYRSGKRINMKKIIPYVASQFRKDKIWLRRTKASKRQYQVVLAIDDSRSMSESHCGHIALEALITICRAMSQLEIGQMAVASFGEKGNVRLLHDFDQPFSSEAGLNMVSQFTFRQENTIADEPMVDLLHYLTHVLDFAARHATAPSGQNNLQQLVLILADGRFHEKESLRRCVRDAMNRKQLLAFLVLDNPQESILDMQSVSFSNGAPSFSKYLDAFPFPYYILLRDIEALPRTLADLLRQWFELMQRSAS</sequence>
<dbReference type="SUPFAM" id="SSF52540">
    <property type="entry name" value="P-loop containing nucleoside triphosphate hydrolases"/>
    <property type="match status" value="6"/>
</dbReference>
<dbReference type="PANTHER" id="PTHR48103">
    <property type="entry name" value="MIDASIN-RELATED"/>
    <property type="match status" value="1"/>
</dbReference>
<feature type="compositionally biased region" description="Acidic residues" evidence="10">
    <location>
        <begin position="5031"/>
        <end position="5043"/>
    </location>
</feature>
<comment type="function">
    <text evidence="9">Nuclear chaperone required for maturation and nuclear export of pre-60S ribosome subunits.</text>
</comment>
<evidence type="ECO:0000256" key="1">
    <source>
        <dbReference type="ARBA" id="ARBA00004604"/>
    </source>
</evidence>
<gene>
    <name evidence="12" type="ORF">CSSPJE1EN1_LOCUS22036</name>
</gene>
<dbReference type="InterPro" id="IPR003593">
    <property type="entry name" value="AAA+_ATPase"/>
</dbReference>
<organism evidence="12 13">
    <name type="scientific">Sphagnum jensenii</name>
    <dbReference type="NCBI Taxonomy" id="128206"/>
    <lineage>
        <taxon>Eukaryota</taxon>
        <taxon>Viridiplantae</taxon>
        <taxon>Streptophyta</taxon>
        <taxon>Embryophyta</taxon>
        <taxon>Bryophyta</taxon>
        <taxon>Sphagnophytina</taxon>
        <taxon>Sphagnopsida</taxon>
        <taxon>Sphagnales</taxon>
        <taxon>Sphagnaceae</taxon>
        <taxon>Sphagnum</taxon>
    </lineage>
</organism>
<feature type="region of interest" description="Disordered" evidence="10">
    <location>
        <begin position="4782"/>
        <end position="5211"/>
    </location>
</feature>
<dbReference type="Gene3D" id="3.40.50.300">
    <property type="entry name" value="P-loop containing nucleotide triphosphate hydrolases"/>
    <property type="match status" value="7"/>
</dbReference>
<dbReference type="Pfam" id="PF17867">
    <property type="entry name" value="AAA_lid_7"/>
    <property type="match status" value="3"/>
</dbReference>
<dbReference type="Pfam" id="PF07728">
    <property type="entry name" value="AAA_5"/>
    <property type="match status" value="7"/>
</dbReference>
<dbReference type="Pfam" id="PF12775">
    <property type="entry name" value="AAA_7"/>
    <property type="match status" value="1"/>
</dbReference>
<evidence type="ECO:0000256" key="2">
    <source>
        <dbReference type="ARBA" id="ARBA00004642"/>
    </source>
</evidence>
<keyword evidence="5 9" id="KW-0547">Nucleotide-binding</keyword>
<feature type="compositionally biased region" description="Acidic residues" evidence="10">
    <location>
        <begin position="4844"/>
        <end position="4871"/>
    </location>
</feature>
<dbReference type="InterPro" id="IPR027417">
    <property type="entry name" value="P-loop_NTPase"/>
</dbReference>
<dbReference type="PROSITE" id="PS50234">
    <property type="entry name" value="VWFA"/>
    <property type="match status" value="1"/>
</dbReference>
<evidence type="ECO:0000256" key="6">
    <source>
        <dbReference type="ARBA" id="ARBA00022840"/>
    </source>
</evidence>